<sequence>MKKAELVFIPTPVISHLLSTVEVAKLLLDRDERLSITFLIMKIRSDPKIDRFINSVSTACNRIRFIDLPKDEPDPNQPRKFLYSLIETQIPHVKDEVSKLVSQSESSPDSPTLSGFVLDMFCTPMMDVANEFGVPSYIFLTSGAASLGVQFYVQALHDEQKVDPTEFKGSDAELVMPCLANPVPAKVLPSVLLNKERQPNMLRQARRFRETKGIIINTFEELESHAIHSFSKGKTPPVYPVGPILNLNRDGDHDVESDKYKDIKQWLDDQPLSSVVYLCFGSMGSFGVDQVKEIAWGLEQSGHRFLWSLRQPPPEGKLEAPSDYTNPRDVLPEGFLDRTANTGKIIGWAPQTDILAHPSVGGFVSHCGWNSILESIWFGVPIAAWPLYAEQQLNAFQIIVELGLGVEIKMDYRREFISDGNETVISSGEIERGVRCLMELCDEKREKLKEMSEKSRKAVENGGTSFTWFFDLPEEEPDPNQPDNAFFSLIETQKPHAKEEVSKLVSQSESSPGSPALAGFVLDMFCTPMIDVTTEFGVPSYIFFTSGAAYLGLVFYIQALHAKVLPSLLLSQEGLASVLAQARRFRETKVGPILKQWVDDQPLSSVVYICFGSMGSFGVDQVKEIACGLEQSGHQFLWSLRQPPPKGGMELLASDYTNPRDVLPQGFF</sequence>
<accession>A0A8X8C740</accession>
<evidence type="ECO:0000313" key="9">
    <source>
        <dbReference type="Proteomes" id="UP000886885"/>
    </source>
</evidence>
<dbReference type="Proteomes" id="UP000886885">
    <property type="component" value="Chromosome 16D"/>
</dbReference>
<evidence type="ECO:0000256" key="4">
    <source>
        <dbReference type="ARBA" id="ARBA00022676"/>
    </source>
</evidence>
<comment type="catalytic activity">
    <reaction evidence="6">
        <text>an anthocyanidin + UDP-alpha-D-glucose + H(+) = an anthocyanidin 3-O-beta-D-glucoside + UDP</text>
        <dbReference type="Rhea" id="RHEA:20093"/>
        <dbReference type="ChEBI" id="CHEBI:15378"/>
        <dbReference type="ChEBI" id="CHEBI:16307"/>
        <dbReference type="ChEBI" id="CHEBI:58223"/>
        <dbReference type="ChEBI" id="CHEBI:58885"/>
        <dbReference type="ChEBI" id="CHEBI:143576"/>
        <dbReference type="EC" id="2.4.1.115"/>
    </reaction>
</comment>
<feature type="coiled-coil region" evidence="7">
    <location>
        <begin position="434"/>
        <end position="461"/>
    </location>
</feature>
<dbReference type="InterPro" id="IPR050481">
    <property type="entry name" value="UDP-glycosyltransf_plant"/>
</dbReference>
<dbReference type="GO" id="GO:0047213">
    <property type="term" value="F:anthocyanidin 3-O-glucosyltransferase activity"/>
    <property type="evidence" value="ECO:0007669"/>
    <property type="project" value="UniProtKB-EC"/>
</dbReference>
<evidence type="ECO:0000256" key="5">
    <source>
        <dbReference type="ARBA" id="ARBA00022679"/>
    </source>
</evidence>
<dbReference type="PROSITE" id="PS00375">
    <property type="entry name" value="UDPGT"/>
    <property type="match status" value="1"/>
</dbReference>
<evidence type="ECO:0000313" key="8">
    <source>
        <dbReference type="EMBL" id="KAG6743572.1"/>
    </source>
</evidence>
<keyword evidence="5" id="KW-0808">Transferase</keyword>
<dbReference type="CDD" id="cd03784">
    <property type="entry name" value="GT1_Gtf-like"/>
    <property type="match status" value="1"/>
</dbReference>
<comment type="similarity">
    <text evidence="2">Belongs to the UDP-glycosyltransferase family.</text>
</comment>
<reference evidence="8" key="1">
    <citation type="journal article" date="2020" name="bioRxiv">
        <title>Hybrid origin of Populus tomentosa Carr. identified through genome sequencing and phylogenomic analysis.</title>
        <authorList>
            <person name="An X."/>
            <person name="Gao K."/>
            <person name="Chen Z."/>
            <person name="Li J."/>
            <person name="Yang X."/>
            <person name="Yang X."/>
            <person name="Zhou J."/>
            <person name="Guo T."/>
            <person name="Zhao T."/>
            <person name="Huang S."/>
            <person name="Miao D."/>
            <person name="Khan W.U."/>
            <person name="Rao P."/>
            <person name="Ye M."/>
            <person name="Lei B."/>
            <person name="Liao W."/>
            <person name="Wang J."/>
            <person name="Ji L."/>
            <person name="Li Y."/>
            <person name="Guo B."/>
            <person name="Mustafa N.S."/>
            <person name="Li S."/>
            <person name="Yun Q."/>
            <person name="Keller S.R."/>
            <person name="Mao J."/>
            <person name="Zhang R."/>
            <person name="Strauss S.H."/>
        </authorList>
    </citation>
    <scope>NUCLEOTIDE SEQUENCE</scope>
    <source>
        <strain evidence="8">GM15</strain>
        <tissue evidence="8">Leaf</tissue>
    </source>
</reference>
<evidence type="ECO:0000256" key="1">
    <source>
        <dbReference type="ARBA" id="ARBA00004935"/>
    </source>
</evidence>
<dbReference type="OrthoDB" id="2428737at2759"/>
<dbReference type="InterPro" id="IPR002213">
    <property type="entry name" value="UDP_glucos_trans"/>
</dbReference>
<dbReference type="FunFam" id="3.40.50.2000:FF:000056">
    <property type="entry name" value="Glycosyltransferase"/>
    <property type="match status" value="1"/>
</dbReference>
<keyword evidence="4" id="KW-0328">Glycosyltransferase</keyword>
<dbReference type="PANTHER" id="PTHR48048">
    <property type="entry name" value="GLYCOSYLTRANSFERASE"/>
    <property type="match status" value="1"/>
</dbReference>
<gene>
    <name evidence="8" type="ORF">POTOM_052271</name>
</gene>
<dbReference type="PANTHER" id="PTHR48048:SF45">
    <property type="entry name" value="GLYCOSYLTRANSFERASE"/>
    <property type="match status" value="1"/>
</dbReference>
<protein>
    <recommendedName>
        <fullName evidence="3">anthocyanidin 3-O-glucosyltransferase</fullName>
        <ecNumber evidence="3">2.4.1.115</ecNumber>
    </recommendedName>
</protein>
<name>A0A8X8C740_POPTO</name>
<proteinExistence type="inferred from homology"/>
<dbReference type="FunFam" id="3.40.50.2000:FF:000080">
    <property type="entry name" value="Glycosyltransferase"/>
    <property type="match status" value="1"/>
</dbReference>
<evidence type="ECO:0000256" key="6">
    <source>
        <dbReference type="ARBA" id="ARBA00047606"/>
    </source>
</evidence>
<organism evidence="8 9">
    <name type="scientific">Populus tomentosa</name>
    <name type="common">Chinese white poplar</name>
    <dbReference type="NCBI Taxonomy" id="118781"/>
    <lineage>
        <taxon>Eukaryota</taxon>
        <taxon>Viridiplantae</taxon>
        <taxon>Streptophyta</taxon>
        <taxon>Embryophyta</taxon>
        <taxon>Tracheophyta</taxon>
        <taxon>Spermatophyta</taxon>
        <taxon>Magnoliopsida</taxon>
        <taxon>eudicotyledons</taxon>
        <taxon>Gunneridae</taxon>
        <taxon>Pentapetalae</taxon>
        <taxon>rosids</taxon>
        <taxon>fabids</taxon>
        <taxon>Malpighiales</taxon>
        <taxon>Salicaceae</taxon>
        <taxon>Saliceae</taxon>
        <taxon>Populus</taxon>
    </lineage>
</organism>
<keyword evidence="7" id="KW-0175">Coiled coil</keyword>
<dbReference type="Pfam" id="PF00201">
    <property type="entry name" value="UDPGT"/>
    <property type="match status" value="1"/>
</dbReference>
<evidence type="ECO:0000256" key="7">
    <source>
        <dbReference type="SAM" id="Coils"/>
    </source>
</evidence>
<dbReference type="InterPro" id="IPR035595">
    <property type="entry name" value="UDP_glycos_trans_CS"/>
</dbReference>
<dbReference type="EC" id="2.4.1.115" evidence="3"/>
<comment type="caution">
    <text evidence="8">The sequence shown here is derived from an EMBL/GenBank/DDBJ whole genome shotgun (WGS) entry which is preliminary data.</text>
</comment>
<keyword evidence="9" id="KW-1185">Reference proteome</keyword>
<evidence type="ECO:0000256" key="2">
    <source>
        <dbReference type="ARBA" id="ARBA00009995"/>
    </source>
</evidence>
<evidence type="ECO:0000256" key="3">
    <source>
        <dbReference type="ARBA" id="ARBA00012585"/>
    </source>
</evidence>
<dbReference type="EMBL" id="JAAWWB010000032">
    <property type="protein sequence ID" value="KAG6743572.1"/>
    <property type="molecule type" value="Genomic_DNA"/>
</dbReference>
<comment type="pathway">
    <text evidence="1">Pigment biosynthesis; anthocyanin biosynthesis.</text>
</comment>
<dbReference type="AlphaFoldDB" id="A0A8X8C740"/>